<dbReference type="PaxDb" id="65489-OBART11G15140.1"/>
<accession>A0A0D3HMD5</accession>
<feature type="region of interest" description="Disordered" evidence="1">
    <location>
        <begin position="1"/>
        <end position="23"/>
    </location>
</feature>
<organism evidence="2">
    <name type="scientific">Oryza barthii</name>
    <dbReference type="NCBI Taxonomy" id="65489"/>
    <lineage>
        <taxon>Eukaryota</taxon>
        <taxon>Viridiplantae</taxon>
        <taxon>Streptophyta</taxon>
        <taxon>Embryophyta</taxon>
        <taxon>Tracheophyta</taxon>
        <taxon>Spermatophyta</taxon>
        <taxon>Magnoliopsida</taxon>
        <taxon>Liliopsida</taxon>
        <taxon>Poales</taxon>
        <taxon>Poaceae</taxon>
        <taxon>BOP clade</taxon>
        <taxon>Oryzoideae</taxon>
        <taxon>Oryzeae</taxon>
        <taxon>Oryzinae</taxon>
        <taxon>Oryza</taxon>
    </lineage>
</organism>
<dbReference type="AlphaFoldDB" id="A0A0D3HMD5"/>
<protein>
    <submittedName>
        <fullName evidence="2">Uncharacterized protein</fullName>
    </submittedName>
</protein>
<evidence type="ECO:0000256" key="1">
    <source>
        <dbReference type="SAM" id="MobiDB-lite"/>
    </source>
</evidence>
<evidence type="ECO:0000313" key="2">
    <source>
        <dbReference type="EnsemblPlants" id="OBART11G15140.1"/>
    </source>
</evidence>
<reference evidence="2" key="2">
    <citation type="submission" date="2015-03" db="UniProtKB">
        <authorList>
            <consortium name="EnsemblPlants"/>
        </authorList>
    </citation>
    <scope>IDENTIFICATION</scope>
</reference>
<dbReference type="STRING" id="65489.A0A0D3HMD5"/>
<evidence type="ECO:0000313" key="3">
    <source>
        <dbReference type="Proteomes" id="UP000026960"/>
    </source>
</evidence>
<dbReference type="Proteomes" id="UP000026960">
    <property type="component" value="Chromosome 11"/>
</dbReference>
<sequence length="163" mass="17614">MEALAGAGQCPPPCSSPSAPCRRRRTASSSKAWTVTRPRRCCRGVDDELDEIVAANAATAQRENGLWLADPIDEEPWRRDLAPAPSATAIVAAWGRPSCSPIVAATALVICHRCRRLIARRRRRLAARLPPLPLASSPPAGCAASERRRGREVERGGEEEADM</sequence>
<keyword evidence="3" id="KW-1185">Reference proteome</keyword>
<feature type="compositionally biased region" description="Basic and acidic residues" evidence="1">
    <location>
        <begin position="145"/>
        <end position="163"/>
    </location>
</feature>
<dbReference type="Gramene" id="OBART11G15140.1">
    <property type="protein sequence ID" value="OBART11G15140.1"/>
    <property type="gene ID" value="OBART11G15140"/>
</dbReference>
<dbReference type="HOGENOM" id="CLU_138174_0_0_1"/>
<dbReference type="EnsemblPlants" id="OBART11G15140.1">
    <property type="protein sequence ID" value="OBART11G15140.1"/>
    <property type="gene ID" value="OBART11G15140"/>
</dbReference>
<proteinExistence type="predicted"/>
<feature type="region of interest" description="Disordered" evidence="1">
    <location>
        <begin position="131"/>
        <end position="163"/>
    </location>
</feature>
<reference evidence="2" key="1">
    <citation type="journal article" date="2009" name="Rice">
        <title>De Novo Next Generation Sequencing of Plant Genomes.</title>
        <authorList>
            <person name="Rounsley S."/>
            <person name="Marri P.R."/>
            <person name="Yu Y."/>
            <person name="He R."/>
            <person name="Sisneros N."/>
            <person name="Goicoechea J.L."/>
            <person name="Lee S.J."/>
            <person name="Angelova A."/>
            <person name="Kudrna D."/>
            <person name="Luo M."/>
            <person name="Affourtit J."/>
            <person name="Desany B."/>
            <person name="Knight J."/>
            <person name="Niazi F."/>
            <person name="Egholm M."/>
            <person name="Wing R.A."/>
        </authorList>
    </citation>
    <scope>NUCLEOTIDE SEQUENCE [LARGE SCALE GENOMIC DNA]</scope>
    <source>
        <strain evidence="2">cv. IRGC 105608</strain>
    </source>
</reference>
<name>A0A0D3HMD5_9ORYZ</name>